<proteinExistence type="predicted"/>
<dbReference type="EMBL" id="JAUQSX010000007">
    <property type="protein sequence ID" value="MDO7847652.1"/>
    <property type="molecule type" value="Genomic_DNA"/>
</dbReference>
<reference evidence="1" key="1">
    <citation type="submission" date="2023-07" db="EMBL/GenBank/DDBJ databases">
        <authorList>
            <person name="Kim M.K."/>
        </authorList>
    </citation>
    <scope>NUCLEOTIDE SEQUENCE</scope>
    <source>
        <strain evidence="1">M29</strain>
    </source>
</reference>
<keyword evidence="2" id="KW-1185">Reference proteome</keyword>
<organism evidence="1 2">
    <name type="scientific">Hymenobacter mellowenesis</name>
    <dbReference type="NCBI Taxonomy" id="3063995"/>
    <lineage>
        <taxon>Bacteria</taxon>
        <taxon>Pseudomonadati</taxon>
        <taxon>Bacteroidota</taxon>
        <taxon>Cytophagia</taxon>
        <taxon>Cytophagales</taxon>
        <taxon>Hymenobacteraceae</taxon>
        <taxon>Hymenobacter</taxon>
    </lineage>
</organism>
<evidence type="ECO:0008006" key="3">
    <source>
        <dbReference type="Google" id="ProtNLM"/>
    </source>
</evidence>
<gene>
    <name evidence="1" type="ORF">Q5H92_14885</name>
</gene>
<evidence type="ECO:0000313" key="1">
    <source>
        <dbReference type="EMBL" id="MDO7847652.1"/>
    </source>
</evidence>
<dbReference type="Proteomes" id="UP001167796">
    <property type="component" value="Unassembled WGS sequence"/>
</dbReference>
<evidence type="ECO:0000313" key="2">
    <source>
        <dbReference type="Proteomes" id="UP001167796"/>
    </source>
</evidence>
<accession>A0ABT9AE24</accession>
<sequence>MNTPTNPGLTIKSQLVLHGYKLRDLVQKANHPSYASLTSTIRKGTISPSVAQALEAMGVGKALEWVTQSAAYKLYLYQLKETSA</sequence>
<dbReference type="RefSeq" id="WP_305012332.1">
    <property type="nucleotide sequence ID" value="NZ_JAUQSX010000007.1"/>
</dbReference>
<comment type="caution">
    <text evidence="1">The sequence shown here is derived from an EMBL/GenBank/DDBJ whole genome shotgun (WGS) entry which is preliminary data.</text>
</comment>
<protein>
    <recommendedName>
        <fullName evidence="3">XRE family transcriptional regulator</fullName>
    </recommendedName>
</protein>
<name>A0ABT9AE24_9BACT</name>